<reference evidence="2 3" key="1">
    <citation type="submission" date="2018-01" db="EMBL/GenBank/DDBJ databases">
        <title>A novel member of the phylum Bacteroidetes isolated from glacier ice.</title>
        <authorList>
            <person name="Liu Q."/>
            <person name="Xin Y.-H."/>
        </authorList>
    </citation>
    <scope>NUCLEOTIDE SEQUENCE [LARGE SCALE GENOMIC DNA]</scope>
    <source>
        <strain evidence="2 3">RB1R16</strain>
    </source>
</reference>
<dbReference type="PANTHER" id="PTHR43685:SF2">
    <property type="entry name" value="GLYCOSYLTRANSFERASE 2-LIKE DOMAIN-CONTAINING PROTEIN"/>
    <property type="match status" value="1"/>
</dbReference>
<evidence type="ECO:0000313" key="3">
    <source>
        <dbReference type="Proteomes" id="UP000239872"/>
    </source>
</evidence>
<dbReference type="EMBL" id="PPSL01000003">
    <property type="protein sequence ID" value="PQJ10747.1"/>
    <property type="molecule type" value="Genomic_DNA"/>
</dbReference>
<dbReference type="RefSeq" id="WP_105039474.1">
    <property type="nucleotide sequence ID" value="NZ_PPSL01000003.1"/>
</dbReference>
<feature type="domain" description="Glycosyltransferase 2-like" evidence="1">
    <location>
        <begin position="5"/>
        <end position="120"/>
    </location>
</feature>
<dbReference type="PANTHER" id="PTHR43685">
    <property type="entry name" value="GLYCOSYLTRANSFERASE"/>
    <property type="match status" value="1"/>
</dbReference>
<keyword evidence="2" id="KW-0808">Transferase</keyword>
<dbReference type="InterPro" id="IPR050834">
    <property type="entry name" value="Glycosyltransf_2"/>
</dbReference>
<sequence>MANVSVIIPNYNHERYLHQRITSILTQTYDDIELIILDDCSTDNSKAIIEQFRNDSRVTHIVYNSVNSGSTFKQWEKGLQLAIGDWVWIAESDDYCAPTFLDTLLKAANTYENVGLAFCRSHWVNEAGVAGEELAIYKTTFFKKGIDVVKEMAIHCTVQNASSALMKRIPALNAIKGLGKYKACGDWVFYTRLLQHTNLAHVGKQLNYFRFYHANISSKAKERLWMTEGVDVLVNINYRLVPFRRHEFIDIMRYWKWKASTLGFRDKMSVWVTVLSSACSYIFKK</sequence>
<proteinExistence type="predicted"/>
<name>A0A2S7SVV3_9BACT</name>
<dbReference type="CDD" id="cd00761">
    <property type="entry name" value="Glyco_tranf_GTA_type"/>
    <property type="match status" value="1"/>
</dbReference>
<evidence type="ECO:0000259" key="1">
    <source>
        <dbReference type="Pfam" id="PF00535"/>
    </source>
</evidence>
<dbReference type="Proteomes" id="UP000239872">
    <property type="component" value="Unassembled WGS sequence"/>
</dbReference>
<protein>
    <submittedName>
        <fullName evidence="2">Glycosyltransferase family 2 protein</fullName>
    </submittedName>
</protein>
<dbReference type="Pfam" id="PF00535">
    <property type="entry name" value="Glycos_transf_2"/>
    <property type="match status" value="1"/>
</dbReference>
<dbReference type="AlphaFoldDB" id="A0A2S7SVV3"/>
<gene>
    <name evidence="2" type="ORF">CJD36_012310</name>
</gene>
<dbReference type="OrthoDB" id="9815829at2"/>
<comment type="caution">
    <text evidence="2">The sequence shown here is derived from an EMBL/GenBank/DDBJ whole genome shotgun (WGS) entry which is preliminary data.</text>
</comment>
<dbReference type="InterPro" id="IPR029044">
    <property type="entry name" value="Nucleotide-diphossugar_trans"/>
</dbReference>
<organism evidence="2 3">
    <name type="scientific">Flavipsychrobacter stenotrophus</name>
    <dbReference type="NCBI Taxonomy" id="2077091"/>
    <lineage>
        <taxon>Bacteria</taxon>
        <taxon>Pseudomonadati</taxon>
        <taxon>Bacteroidota</taxon>
        <taxon>Chitinophagia</taxon>
        <taxon>Chitinophagales</taxon>
        <taxon>Chitinophagaceae</taxon>
        <taxon>Flavipsychrobacter</taxon>
    </lineage>
</organism>
<dbReference type="GO" id="GO:0016740">
    <property type="term" value="F:transferase activity"/>
    <property type="evidence" value="ECO:0007669"/>
    <property type="project" value="UniProtKB-KW"/>
</dbReference>
<dbReference type="SUPFAM" id="SSF53448">
    <property type="entry name" value="Nucleotide-diphospho-sugar transferases"/>
    <property type="match status" value="1"/>
</dbReference>
<accession>A0A2S7SVV3</accession>
<evidence type="ECO:0000313" key="2">
    <source>
        <dbReference type="EMBL" id="PQJ10747.1"/>
    </source>
</evidence>
<dbReference type="InterPro" id="IPR001173">
    <property type="entry name" value="Glyco_trans_2-like"/>
</dbReference>
<keyword evidence="3" id="KW-1185">Reference proteome</keyword>
<dbReference type="Gene3D" id="3.90.550.10">
    <property type="entry name" value="Spore Coat Polysaccharide Biosynthesis Protein SpsA, Chain A"/>
    <property type="match status" value="1"/>
</dbReference>